<feature type="domain" description="Glycosyltransferase RgtA/B/C/D-like" evidence="9">
    <location>
        <begin position="92"/>
        <end position="217"/>
    </location>
</feature>
<dbReference type="GO" id="GO:0008610">
    <property type="term" value="P:lipid biosynthetic process"/>
    <property type="evidence" value="ECO:0007669"/>
    <property type="project" value="UniProtKB-ARBA"/>
</dbReference>
<dbReference type="KEGG" id="hpel:HZS54_06240"/>
<evidence type="ECO:0000259" key="9">
    <source>
        <dbReference type="Pfam" id="PF13231"/>
    </source>
</evidence>
<keyword evidence="5 8" id="KW-0812">Transmembrane</keyword>
<dbReference type="PANTHER" id="PTHR33908:SF11">
    <property type="entry name" value="MEMBRANE PROTEIN"/>
    <property type="match status" value="1"/>
</dbReference>
<sequence>MGISSETPGSIDFRSVRERLARIDVLPVVVLGAILVLGCYFRLRRLGVAPLWIDEAYTSWAARNYINGNGFSDPIGPSSPYQRAWLTTSLPIAGSFALLDISEFAARLPVVIYGLLSILVGYLFGRRYNRLLGYFLAAYLAFDPFMLVWSREARMYGPLLFFYLTSVYVLVVWFEKKNFSFTSAYPYLLGILVFLGMKTQRSYLALGAGVLAFLGIELVTRLRNLDEVSMSAVDRETTRIAILTVGATGAAVAYLAVEGVPSILFLSPPETWPDRGPIYYGKVLAVNATVLTPLAGLGMVYTWWRHKELRIAMLALVVPLIVASITPRKAPRYIYHLMPLLALFGLYIVSMGLRAAWRAVTDDGADELSVFESGLCYTVPILVLLVVASPVAAYGVTTSLYDPPTHPERSDWEKASQWLTENAADDDLVASTRPELSMWYYGETDYFFRQNGVSRGAWREGQYVHTRTGAVYLNSTAAIEAALQQDRDIWLLAGKKFHQDFTAPEARQLVHQEFERRGDPSWTNMAVYHYDTNATASDREG</sequence>
<evidence type="ECO:0000313" key="11">
    <source>
        <dbReference type="Proteomes" id="UP000509346"/>
    </source>
</evidence>
<evidence type="ECO:0000256" key="2">
    <source>
        <dbReference type="ARBA" id="ARBA00022475"/>
    </source>
</evidence>
<feature type="transmembrane region" description="Helical" evidence="8">
    <location>
        <begin position="374"/>
        <end position="396"/>
    </location>
</feature>
<organism evidence="10 11">
    <name type="scientific">Halosimplex pelagicum</name>
    <dbReference type="NCBI Taxonomy" id="869886"/>
    <lineage>
        <taxon>Archaea</taxon>
        <taxon>Methanobacteriati</taxon>
        <taxon>Methanobacteriota</taxon>
        <taxon>Stenosarchaea group</taxon>
        <taxon>Halobacteria</taxon>
        <taxon>Halobacteriales</taxon>
        <taxon>Haloarculaceae</taxon>
        <taxon>Halosimplex</taxon>
    </lineage>
</organism>
<keyword evidence="4 10" id="KW-0808">Transferase</keyword>
<feature type="transmembrane region" description="Helical" evidence="8">
    <location>
        <begin position="277"/>
        <end position="304"/>
    </location>
</feature>
<dbReference type="PANTHER" id="PTHR33908">
    <property type="entry name" value="MANNOSYLTRANSFERASE YKCB-RELATED"/>
    <property type="match status" value="1"/>
</dbReference>
<evidence type="ECO:0000256" key="1">
    <source>
        <dbReference type="ARBA" id="ARBA00004651"/>
    </source>
</evidence>
<keyword evidence="7 8" id="KW-0472">Membrane</keyword>
<dbReference type="GO" id="GO:0016763">
    <property type="term" value="F:pentosyltransferase activity"/>
    <property type="evidence" value="ECO:0007669"/>
    <property type="project" value="TreeGrafter"/>
</dbReference>
<feature type="transmembrane region" description="Helical" evidence="8">
    <location>
        <begin position="131"/>
        <end position="149"/>
    </location>
</feature>
<keyword evidence="2" id="KW-1003">Cell membrane</keyword>
<dbReference type="Proteomes" id="UP000509346">
    <property type="component" value="Chromosome"/>
</dbReference>
<protein>
    <submittedName>
        <fullName evidence="10">Glycosyltransferase family 39 protein</fullName>
    </submittedName>
</protein>
<keyword evidence="11" id="KW-1185">Reference proteome</keyword>
<evidence type="ECO:0000313" key="10">
    <source>
        <dbReference type="EMBL" id="QLH81260.1"/>
    </source>
</evidence>
<feature type="transmembrane region" description="Helical" evidence="8">
    <location>
        <begin position="155"/>
        <end position="174"/>
    </location>
</feature>
<evidence type="ECO:0000256" key="6">
    <source>
        <dbReference type="ARBA" id="ARBA00022989"/>
    </source>
</evidence>
<dbReference type="InterPro" id="IPR038731">
    <property type="entry name" value="RgtA/B/C-like"/>
</dbReference>
<feature type="transmembrane region" description="Helical" evidence="8">
    <location>
        <begin position="203"/>
        <end position="220"/>
    </location>
</feature>
<evidence type="ECO:0000256" key="4">
    <source>
        <dbReference type="ARBA" id="ARBA00022679"/>
    </source>
</evidence>
<dbReference type="GeneID" id="56082171"/>
<reference evidence="10 11" key="1">
    <citation type="submission" date="2020-07" db="EMBL/GenBank/DDBJ databases">
        <title>Halosimplex litoreum sp. nov. and Halosimplex rubrum sp. nov., isolated from different salt environments.</title>
        <authorList>
            <person name="Cui H."/>
        </authorList>
    </citation>
    <scope>NUCLEOTIDE SEQUENCE [LARGE SCALE GENOMIC DNA]</scope>
    <source>
        <strain evidence="10 11">R2</strain>
    </source>
</reference>
<evidence type="ECO:0000256" key="7">
    <source>
        <dbReference type="ARBA" id="ARBA00023136"/>
    </source>
</evidence>
<proteinExistence type="predicted"/>
<evidence type="ECO:0000256" key="8">
    <source>
        <dbReference type="SAM" id="Phobius"/>
    </source>
</evidence>
<feature type="transmembrane region" description="Helical" evidence="8">
    <location>
        <begin position="333"/>
        <end position="353"/>
    </location>
</feature>
<comment type="subcellular location">
    <subcellularLocation>
        <location evidence="1">Cell membrane</location>
        <topology evidence="1">Multi-pass membrane protein</topology>
    </subcellularLocation>
</comment>
<dbReference type="RefSeq" id="WP_179921078.1">
    <property type="nucleotide sequence ID" value="NZ_CP058909.1"/>
</dbReference>
<evidence type="ECO:0000256" key="3">
    <source>
        <dbReference type="ARBA" id="ARBA00022676"/>
    </source>
</evidence>
<dbReference type="Pfam" id="PF13231">
    <property type="entry name" value="PMT_2"/>
    <property type="match status" value="1"/>
</dbReference>
<gene>
    <name evidence="10" type="ORF">HZS54_06240</name>
</gene>
<name>A0A7D5PDQ4_9EURY</name>
<dbReference type="GO" id="GO:0005886">
    <property type="term" value="C:plasma membrane"/>
    <property type="evidence" value="ECO:0007669"/>
    <property type="project" value="UniProtKB-SubCell"/>
</dbReference>
<accession>A0A7D5PDQ4</accession>
<dbReference type="AlphaFoldDB" id="A0A7D5PDQ4"/>
<feature type="transmembrane region" description="Helical" evidence="8">
    <location>
        <begin position="23"/>
        <end position="43"/>
    </location>
</feature>
<evidence type="ECO:0000256" key="5">
    <source>
        <dbReference type="ARBA" id="ARBA00022692"/>
    </source>
</evidence>
<feature type="transmembrane region" description="Helical" evidence="8">
    <location>
        <begin position="240"/>
        <end position="257"/>
    </location>
</feature>
<dbReference type="OrthoDB" id="114973at2157"/>
<dbReference type="InterPro" id="IPR050297">
    <property type="entry name" value="LipidA_mod_glycosyltrf_83"/>
</dbReference>
<feature type="transmembrane region" description="Helical" evidence="8">
    <location>
        <begin position="104"/>
        <end position="124"/>
    </location>
</feature>
<dbReference type="EMBL" id="CP058909">
    <property type="protein sequence ID" value="QLH81260.1"/>
    <property type="molecule type" value="Genomic_DNA"/>
</dbReference>
<keyword evidence="3" id="KW-0328">Glycosyltransferase</keyword>
<keyword evidence="6 8" id="KW-1133">Transmembrane helix</keyword>
<feature type="transmembrane region" description="Helical" evidence="8">
    <location>
        <begin position="179"/>
        <end position="197"/>
    </location>
</feature>
<feature type="transmembrane region" description="Helical" evidence="8">
    <location>
        <begin position="311"/>
        <end position="327"/>
    </location>
</feature>